<reference evidence="1 2" key="1">
    <citation type="journal article" date="2018" name="Evol. Lett.">
        <title>Horizontal gene cluster transfer increased hallucinogenic mushroom diversity.</title>
        <authorList>
            <person name="Reynolds H.T."/>
            <person name="Vijayakumar V."/>
            <person name="Gluck-Thaler E."/>
            <person name="Korotkin H.B."/>
            <person name="Matheny P.B."/>
            <person name="Slot J.C."/>
        </authorList>
    </citation>
    <scope>NUCLEOTIDE SEQUENCE [LARGE SCALE GENOMIC DNA]</scope>
    <source>
        <strain evidence="1 2">SRW20</strain>
    </source>
</reference>
<dbReference type="EMBL" id="NHYE01000976">
    <property type="protein sequence ID" value="PPR00962.1"/>
    <property type="molecule type" value="Genomic_DNA"/>
</dbReference>
<protein>
    <submittedName>
        <fullName evidence="1">Uncharacterized protein</fullName>
    </submittedName>
</protein>
<keyword evidence="2" id="KW-1185">Reference proteome</keyword>
<accession>A0A409YD70</accession>
<dbReference type="Proteomes" id="UP000284706">
    <property type="component" value="Unassembled WGS sequence"/>
</dbReference>
<dbReference type="OrthoDB" id="4935642at2759"/>
<comment type="caution">
    <text evidence="1">The sequence shown here is derived from an EMBL/GenBank/DDBJ whole genome shotgun (WGS) entry which is preliminary data.</text>
</comment>
<gene>
    <name evidence="1" type="ORF">CVT26_015554</name>
</gene>
<name>A0A409YD70_9AGAR</name>
<dbReference type="InParanoid" id="A0A409YD70"/>
<evidence type="ECO:0000313" key="2">
    <source>
        <dbReference type="Proteomes" id="UP000284706"/>
    </source>
</evidence>
<sequence length="202" mass="21789">MYPARGLRTIAVHDSRYYFSQEFSFVGLSDLGYTGIQPRKDSSGKAVLHGAFSSFIANTTTYDGHCHLGADGGPGVSCSVERNGVYNRTYNFEVKTTGENLWVGTAVDIVTGERIHIGSYTVPGPSQGINRSQLSFVEWYLWNTTIRQTVTIFGDPTTTHAGSVGKQKAFYEGDGCVGQAAFHSESVMDGAEVNCGFTGQSA</sequence>
<organism evidence="1 2">
    <name type="scientific">Gymnopilus dilepis</name>
    <dbReference type="NCBI Taxonomy" id="231916"/>
    <lineage>
        <taxon>Eukaryota</taxon>
        <taxon>Fungi</taxon>
        <taxon>Dikarya</taxon>
        <taxon>Basidiomycota</taxon>
        <taxon>Agaricomycotina</taxon>
        <taxon>Agaricomycetes</taxon>
        <taxon>Agaricomycetidae</taxon>
        <taxon>Agaricales</taxon>
        <taxon>Agaricineae</taxon>
        <taxon>Hymenogastraceae</taxon>
        <taxon>Gymnopilus</taxon>
    </lineage>
</organism>
<evidence type="ECO:0000313" key="1">
    <source>
        <dbReference type="EMBL" id="PPR00962.1"/>
    </source>
</evidence>
<dbReference type="AlphaFoldDB" id="A0A409YD70"/>
<dbReference type="STRING" id="231916.A0A409YD70"/>
<proteinExistence type="predicted"/>